<feature type="region of interest" description="Disordered" evidence="5">
    <location>
        <begin position="401"/>
        <end position="479"/>
    </location>
</feature>
<reference evidence="7 8" key="1">
    <citation type="submission" date="2016-11" db="EMBL/GenBank/DDBJ databases">
        <title>The macronuclear genome of Stentor coeruleus: a giant cell with tiny introns.</title>
        <authorList>
            <person name="Slabodnick M."/>
            <person name="Ruby J.G."/>
            <person name="Reiff S.B."/>
            <person name="Swart E.C."/>
            <person name="Gosai S."/>
            <person name="Prabakaran S."/>
            <person name="Witkowska E."/>
            <person name="Larue G.E."/>
            <person name="Fisher S."/>
            <person name="Freeman R.M."/>
            <person name="Gunawardena J."/>
            <person name="Chu W."/>
            <person name="Stover N.A."/>
            <person name="Gregory B.D."/>
            <person name="Nowacki M."/>
            <person name="Derisi J."/>
            <person name="Roy S.W."/>
            <person name="Marshall W.F."/>
            <person name="Sood P."/>
        </authorList>
    </citation>
    <scope>NUCLEOTIDE SEQUENCE [LARGE SCALE GENOMIC DNA]</scope>
    <source>
        <strain evidence="7">WM001</strain>
    </source>
</reference>
<dbReference type="EMBL" id="MPUH01000476">
    <property type="protein sequence ID" value="OMJ79338.1"/>
    <property type="molecule type" value="Genomic_DNA"/>
</dbReference>
<dbReference type="AlphaFoldDB" id="A0A1R2BRC0"/>
<evidence type="ECO:0000256" key="3">
    <source>
        <dbReference type="ARBA" id="ARBA00022833"/>
    </source>
</evidence>
<keyword evidence="1" id="KW-0479">Metal-binding</keyword>
<proteinExistence type="predicted"/>
<feature type="domain" description="RanBP2-type" evidence="6">
    <location>
        <begin position="631"/>
        <end position="661"/>
    </location>
</feature>
<comment type="caution">
    <text evidence="7">The sequence shown here is derived from an EMBL/GenBank/DDBJ whole genome shotgun (WGS) entry which is preliminary data.</text>
</comment>
<dbReference type="Proteomes" id="UP000187209">
    <property type="component" value="Unassembled WGS sequence"/>
</dbReference>
<feature type="region of interest" description="Disordered" evidence="5">
    <location>
        <begin position="58"/>
        <end position="141"/>
    </location>
</feature>
<protein>
    <recommendedName>
        <fullName evidence="6">RanBP2-type domain-containing protein</fullName>
    </recommendedName>
</protein>
<accession>A0A1R2BRC0</accession>
<sequence length="675" mass="80073">MPEDPGRKSLTPLMRKYRYIENKPSSLDTRVQALNEKYSFKPNNRFEVPKGLYRKDEPLDIDKYASPKNKEDSFRSLDRNEEMERIHLGSPKDRDALPPRAFSRQEESYPKMTYTPQRNIGRDSEKVMNYTPKDQDEKVEASPYFREKFNFREKYSDLLKEKTSNALEERNFAEGRKVREDFGDDYNGYKDEKFAYRDMEPKDDRGEGINREDLEYKSREPYQRDTGLKGYDLGKRELPPKPELPPRGSYKSSLEAVNREDLSRNYKPKFTPVEDDQGRKPLSSYEEISEKYKFLDAKEPKSREGTYLLGQYKGEDFKSRGFVEDSPKGEGLKFKDPYQENDRFKAREYKTQEPDVYKQKNYSFDNQDLEESKKKDSLLEILDRNKYRDYKFSEGQDYRSELKAREIPQDNEEIYSNSETEEKPQVKKIRDNESDLYEKYRPSYTPKEDNFENDYKRPNEDYGQQGTGTKLEEFRRQNRELYKPPEEKLYDYTGVKEDSFSKYKQFSSKEEKPNYNQRTLEVNEDVQRRIIKPQETDLLSNIPPIESLKPQETLELADWNCGKCGKTIKGIAYECGECRLINWDQFYKVKSQQHTRNKTEENAYKPIGNIEGPLREEHGRRMYSFSDKKDDEGTDWICSVCKSSNKNLFFLCKSCRKPRTQGTEAGEGRKEKFAS</sequence>
<keyword evidence="2 4" id="KW-0863">Zinc-finger</keyword>
<feature type="region of interest" description="Disordered" evidence="5">
    <location>
        <begin position="319"/>
        <end position="378"/>
    </location>
</feature>
<dbReference type="PROSITE" id="PS01358">
    <property type="entry name" value="ZF_RANBP2_1"/>
    <property type="match status" value="1"/>
</dbReference>
<gene>
    <name evidence="7" type="ORF">SteCoe_20682</name>
</gene>
<dbReference type="GO" id="GO:0008270">
    <property type="term" value="F:zinc ion binding"/>
    <property type="evidence" value="ECO:0007669"/>
    <property type="project" value="UniProtKB-KW"/>
</dbReference>
<evidence type="ECO:0000313" key="8">
    <source>
        <dbReference type="Proteomes" id="UP000187209"/>
    </source>
</evidence>
<feature type="compositionally biased region" description="Basic and acidic residues" evidence="5">
    <location>
        <begin position="58"/>
        <end position="109"/>
    </location>
</feature>
<feature type="compositionally biased region" description="Basic and acidic residues" evidence="5">
    <location>
        <begin position="194"/>
        <end position="240"/>
    </location>
</feature>
<feature type="compositionally biased region" description="Basic and acidic residues" evidence="5">
    <location>
        <begin position="470"/>
        <end position="479"/>
    </location>
</feature>
<evidence type="ECO:0000256" key="5">
    <source>
        <dbReference type="SAM" id="MobiDB-lite"/>
    </source>
</evidence>
<dbReference type="InterPro" id="IPR001876">
    <property type="entry name" value="Znf_RanBP2"/>
</dbReference>
<name>A0A1R2BRC0_9CILI</name>
<evidence type="ECO:0000259" key="6">
    <source>
        <dbReference type="PROSITE" id="PS50199"/>
    </source>
</evidence>
<evidence type="ECO:0000256" key="2">
    <source>
        <dbReference type="ARBA" id="ARBA00022771"/>
    </source>
</evidence>
<dbReference type="OrthoDB" id="327672at2759"/>
<evidence type="ECO:0000313" key="7">
    <source>
        <dbReference type="EMBL" id="OMJ79338.1"/>
    </source>
</evidence>
<feature type="region of interest" description="Disordered" evidence="5">
    <location>
        <begin position="194"/>
        <end position="284"/>
    </location>
</feature>
<feature type="compositionally biased region" description="Basic and acidic residues" evidence="5">
    <location>
        <begin position="319"/>
        <end position="358"/>
    </location>
</feature>
<keyword evidence="3" id="KW-0862">Zinc</keyword>
<keyword evidence="8" id="KW-1185">Reference proteome</keyword>
<feature type="compositionally biased region" description="Basic and acidic residues" evidence="5">
    <location>
        <begin position="420"/>
        <end position="460"/>
    </location>
</feature>
<evidence type="ECO:0000256" key="4">
    <source>
        <dbReference type="PROSITE-ProRule" id="PRU00322"/>
    </source>
</evidence>
<dbReference type="PROSITE" id="PS50199">
    <property type="entry name" value="ZF_RANBP2_2"/>
    <property type="match status" value="1"/>
</dbReference>
<organism evidence="7 8">
    <name type="scientific">Stentor coeruleus</name>
    <dbReference type="NCBI Taxonomy" id="5963"/>
    <lineage>
        <taxon>Eukaryota</taxon>
        <taxon>Sar</taxon>
        <taxon>Alveolata</taxon>
        <taxon>Ciliophora</taxon>
        <taxon>Postciliodesmatophora</taxon>
        <taxon>Heterotrichea</taxon>
        <taxon>Heterotrichida</taxon>
        <taxon>Stentoridae</taxon>
        <taxon>Stentor</taxon>
    </lineage>
</organism>
<evidence type="ECO:0000256" key="1">
    <source>
        <dbReference type="ARBA" id="ARBA00022723"/>
    </source>
</evidence>